<feature type="region of interest" description="Disordered" evidence="1">
    <location>
        <begin position="736"/>
        <end position="769"/>
    </location>
</feature>
<name>A0A088FVF8_9CAUD</name>
<feature type="domain" description="Virulence-associated protein E-like" evidence="2">
    <location>
        <begin position="462"/>
        <end position="680"/>
    </location>
</feature>
<dbReference type="Pfam" id="PF13362">
    <property type="entry name" value="Toprim_3"/>
    <property type="match status" value="1"/>
</dbReference>
<protein>
    <submittedName>
        <fullName evidence="5">Primase</fullName>
    </submittedName>
</protein>
<dbReference type="GeneID" id="22112952"/>
<accession>A0A088FVF8</accession>
<evidence type="ECO:0000256" key="1">
    <source>
        <dbReference type="SAM" id="MobiDB-lite"/>
    </source>
</evidence>
<dbReference type="InterPro" id="IPR034154">
    <property type="entry name" value="TOPRIM_DnaG/twinkle"/>
</dbReference>
<evidence type="ECO:0000259" key="3">
    <source>
        <dbReference type="Pfam" id="PF08707"/>
    </source>
</evidence>
<feature type="domain" description="Primase C-terminal 2" evidence="3">
    <location>
        <begin position="15"/>
        <end position="87"/>
    </location>
</feature>
<dbReference type="InterPro" id="IPR014819">
    <property type="entry name" value="PriCT_2"/>
</dbReference>
<dbReference type="PANTHER" id="PTHR34985">
    <property type="entry name" value="SLR0554 PROTEIN"/>
    <property type="match status" value="1"/>
</dbReference>
<proteinExistence type="predicted"/>
<reference evidence="6" key="1">
    <citation type="submission" date="2014-12" db="EMBL/GenBank/DDBJ databases">
        <authorList>
            <person name="Lv M."/>
            <person name="Lei L."/>
        </authorList>
    </citation>
    <scope>NUCLEOTIDE SEQUENCE [LARGE SCALE GENOMIC DNA]</scope>
</reference>
<evidence type="ECO:0000313" key="6">
    <source>
        <dbReference type="Proteomes" id="UP000029362"/>
    </source>
</evidence>
<dbReference type="GO" id="GO:0016817">
    <property type="term" value="F:hydrolase activity, acting on acid anhydrides"/>
    <property type="evidence" value="ECO:0007669"/>
    <property type="project" value="InterPro"/>
</dbReference>
<dbReference type="RefSeq" id="YP_009100011.1">
    <property type="nucleotide sequence ID" value="NC_025430.1"/>
</dbReference>
<dbReference type="KEGG" id="vg:22112952"/>
<dbReference type="InterPro" id="IPR007936">
    <property type="entry name" value="VapE-like_dom"/>
</dbReference>
<organism evidence="5 6">
    <name type="scientific">Escherichia phage vB_EcoM-ep3</name>
    <dbReference type="NCBI Taxonomy" id="1541883"/>
    <lineage>
        <taxon>Viruses</taxon>
        <taxon>Duplodnaviria</taxon>
        <taxon>Heunggongvirae</taxon>
        <taxon>Uroviricota</taxon>
        <taxon>Caudoviricetes</taxon>
        <taxon>Iiscvirinae</taxon>
        <taxon>Jilinvirus</taxon>
        <taxon>Jilinvirus ep3</taxon>
    </lineage>
</organism>
<feature type="compositionally biased region" description="Basic and acidic residues" evidence="1">
    <location>
        <begin position="759"/>
        <end position="769"/>
    </location>
</feature>
<feature type="region of interest" description="Disordered" evidence="1">
    <location>
        <begin position="106"/>
        <end position="125"/>
    </location>
</feature>
<dbReference type="PANTHER" id="PTHR34985:SF1">
    <property type="entry name" value="SLR0554 PROTEIN"/>
    <property type="match status" value="1"/>
</dbReference>
<sequence>MSAQQNYKDLTEQEIAEALSYIDAGCDRETWVRMAMAVKSELGDGGFTVWNDWSRQSDKYNSKDARDTWKSVKRHGGIGIGTLIGEAQQFGFSLNDAERTPLTAEEIDARKRKREAEEKAEQQRRAERMAQAAEQARNIWESATELEGDEHPYLQRKQVQAFGLRVGRFWTEKRSIDGALLVPVRNIDGQITSLQAIFPNENPQLGRDRDYLPGGQKRGCFHVIGGKPTGGSPVIVICEGYSTGASIHQATGYCVVVAFDAGNVPTVAKLMRQQFGRATIVVAADNDQWHEDGKQNDGVHYARQAATTCGGLLVVPKFAALSDKPTDFNDLHNLQGLAEVKRQINAAIPEPANDNFLPLDATVNPFMYPHMSHQQKPLSTWENLEWLLEQYGITARYNEISKDVVVTIPGRDYGVDAAANCSLAEVSSLCARNGMPKGDVGDYIKLIGVANRYNPAADFITSRPWDGVSRIYDLVDTLTTPEGFDRSLVLMMVRRWLISAVAAVMKPTGFWSKGVLVLQGDQSLGKTSWFKALLPPTMRDLVKDGATIDPSNKDSVTTAIGHWMVELGELDATFRKADIARLKSFISSDVDMLRRPYDRLESKYQRRTVFFASVNPKHFLADDTGNVRWWTIPVTGVNYAHDIDTQQLWAEVAQLYRDGERWWLDRDEEAMLEGVNKEHESIDPVEEMILARFEWGSERISAYREHTASQVLQEIGFDKPNKSQATHCSNVLRKLTGQEPRKTKNGRFFNLPPKVLQPDYRRPDDNSPF</sequence>
<dbReference type="EMBL" id="KM360178">
    <property type="protein sequence ID" value="AIM50546.1"/>
    <property type="molecule type" value="Genomic_DNA"/>
</dbReference>
<feature type="domain" description="Toprim" evidence="4">
    <location>
        <begin position="235"/>
        <end position="336"/>
    </location>
</feature>
<reference evidence="5 6" key="2">
    <citation type="journal article" date="2015" name="Virus Genes">
        <title>Genome sequencing and analysis of an Escherichia coli phage vB_EcoM-ep3 with a novel lysin, Lysep3.</title>
        <authorList>
            <person name="Lv M."/>
            <person name="Wang S."/>
            <person name="Yan G."/>
            <person name="Sun C."/>
            <person name="Feng X."/>
            <person name="Gu J."/>
            <person name="Han W."/>
            <person name="Lei L."/>
        </authorList>
    </citation>
    <scope>NUCLEOTIDE SEQUENCE [LARGE SCALE GENOMIC DNA]</scope>
</reference>
<evidence type="ECO:0000313" key="5">
    <source>
        <dbReference type="EMBL" id="AIM50546.1"/>
    </source>
</evidence>
<dbReference type="InterPro" id="IPR006171">
    <property type="entry name" value="TOPRIM_dom"/>
</dbReference>
<keyword evidence="6" id="KW-1185">Reference proteome</keyword>
<gene>
    <name evidence="5" type="ORF">ep3_0016</name>
</gene>
<feature type="compositionally biased region" description="Basic and acidic residues" evidence="1">
    <location>
        <begin position="114"/>
        <end position="125"/>
    </location>
</feature>
<evidence type="ECO:0000259" key="2">
    <source>
        <dbReference type="Pfam" id="PF05272"/>
    </source>
</evidence>
<dbReference type="Pfam" id="PF08707">
    <property type="entry name" value="PriCT_2"/>
    <property type="match status" value="1"/>
</dbReference>
<dbReference type="OrthoDB" id="731at10239"/>
<dbReference type="CDD" id="cd01029">
    <property type="entry name" value="TOPRIM_primases"/>
    <property type="match status" value="1"/>
</dbReference>
<dbReference type="Pfam" id="PF05272">
    <property type="entry name" value="VapE-like_dom"/>
    <property type="match status" value="1"/>
</dbReference>
<evidence type="ECO:0000259" key="4">
    <source>
        <dbReference type="Pfam" id="PF13362"/>
    </source>
</evidence>
<dbReference type="Proteomes" id="UP000029362">
    <property type="component" value="Segment"/>
</dbReference>